<evidence type="ECO:0000313" key="14">
    <source>
        <dbReference type="Proteomes" id="UP000295604"/>
    </source>
</evidence>
<dbReference type="GO" id="GO:0005886">
    <property type="term" value="C:plasma membrane"/>
    <property type="evidence" value="ECO:0007669"/>
    <property type="project" value="UniProtKB-SubCell"/>
</dbReference>
<keyword evidence="2" id="KW-0813">Transport</keyword>
<evidence type="ECO:0000256" key="7">
    <source>
        <dbReference type="ARBA" id="ARBA00022989"/>
    </source>
</evidence>
<feature type="region of interest" description="Disordered" evidence="9">
    <location>
        <begin position="694"/>
        <end position="721"/>
    </location>
</feature>
<comment type="caution">
    <text evidence="13">The sequence shown here is derived from an EMBL/GenBank/DDBJ whole genome shotgun (WGS) entry which is preliminary data.</text>
</comment>
<evidence type="ECO:0000256" key="2">
    <source>
        <dbReference type="ARBA" id="ARBA00022448"/>
    </source>
</evidence>
<dbReference type="CDD" id="cd18580">
    <property type="entry name" value="ABC_6TM_ABCC_D2"/>
    <property type="match status" value="1"/>
</dbReference>
<dbReference type="InterPro" id="IPR011527">
    <property type="entry name" value="ABC1_TM_dom"/>
</dbReference>
<evidence type="ECO:0000259" key="12">
    <source>
        <dbReference type="PROSITE" id="PS50929"/>
    </source>
</evidence>
<evidence type="ECO:0000256" key="3">
    <source>
        <dbReference type="ARBA" id="ARBA00022475"/>
    </source>
</evidence>
<evidence type="ECO:0000256" key="5">
    <source>
        <dbReference type="ARBA" id="ARBA00022741"/>
    </source>
</evidence>
<name>A0A4R8SM60_9PEZI</name>
<dbReference type="InterPro" id="IPR050173">
    <property type="entry name" value="ABC_transporter_C-like"/>
</dbReference>
<sequence length="1231" mass="135492">MASNASASCPSGSDNNLGPRIDFDCRHFDFTLLFEDAVFHLVPAVLFLFVIPLRIYSLGRSPIKLATYKLALWKLAFLIIQTKTPSTRTSLSLAAGILNVIAVFSATFYSLLEDQRSVRPSDTLILYFSASAILDLPRLRTLWLIQANLPKALWTVIFILTVLVVPLESIRKKRFLRPTYRSLTKEEGTGFCGRSFFTWLLPFFRLGYSRVIHMADMPDVDPDLTSEGAGQPLETAWARRRGQKHHALLRSNFAAYRTTALLGVLTRLCLTAFTFCQPFLITATVSFMQAPRTPQSERYGQALVGAYVLTYLGIAVSRAAYSRQQFRLTTEFRAGLMSMIFKQTIALKADELKDGAAVTLMGTDVEQIVITFGMFHEIWAAVVEVGIAVFLLERQIAVASVVPVVISLLCVVGVVPISNTIGRAQTVWLERLQERVAVTAAMISDMKAIKMLGLPGVLSGVVTELRRVELKGSEKFRQLLLWKLLVSNLPSQFAPFATDLNLKIGRGITMIIGPIGCGKSCLVESIIGETAIITGSHVAPSQRIAYCSQNAWMLNGSLRNNITGGLEYEPKWFERVLWLCALTEDVQNMPGGDMYNALARAVYSRNKLVILDDIFSGLDSKSVSKISARLFAKDGHFCQNGISVILATHTRHLIQFADEVIVLDNGSVLSQGPYEQVVAESSDMVLVSAPDVYNNDVTDERSSPTPEDAKSETAATDIQSDEDRLRQNGSWTVYKYYIEQGGWVAFTLFILATITESFASGFTTVWFQWWVDANQKEPNHDLGKYLGVYAVLFTLGMLGLTGQCWLMFIRIINTSATALHADLLWTSMRAPLSFFQSTDTGSITNRFSQDLDLVDKTLPSNAINFAANGAGCVVKLIILCVMGKYLATSIPLLIGVLFLVQRYYLRTSRQVRLLDIEAKAPIYTHFLETLKGVATIRAYGWQDNFEKQAAVLLNRPQKPHYALACIQQWLALVLDLVVGALALIVVAMATSLTDKFSPGAVGVAMVLVLGFNSDLAMTIKNWTSLETSIGAVARIRQFTTETPSEERDLGEVGVPPSDWPFRGGIEFENVTARYTLDAEATLKGLSLSIAPGQKIAVCGPSGSGKTSLVLSLLQMIEVSEGRILIDGVDLGMLERSEVRARINVIPQEPFFLPGTVRFNLDPHSRVSSDDIKSALDKVGLLGRVGMSGGLDAELDATAYSAGERQLLALTRAVVAKSQVLILDEATSRYDD</sequence>
<evidence type="ECO:0000259" key="11">
    <source>
        <dbReference type="PROSITE" id="PS50893"/>
    </source>
</evidence>
<dbReference type="InterPro" id="IPR036640">
    <property type="entry name" value="ABC1_TM_sf"/>
</dbReference>
<evidence type="ECO:0000256" key="6">
    <source>
        <dbReference type="ARBA" id="ARBA00022840"/>
    </source>
</evidence>
<dbReference type="InterPro" id="IPR003593">
    <property type="entry name" value="AAA+_ATPase"/>
</dbReference>
<keyword evidence="6" id="KW-0067">ATP-binding</keyword>
<feature type="domain" description="ABC transmembrane type-1" evidence="12">
    <location>
        <begin position="261"/>
        <end position="454"/>
    </location>
</feature>
<feature type="transmembrane region" description="Helical" evidence="10">
    <location>
        <begin position="787"/>
        <end position="809"/>
    </location>
</feature>
<dbReference type="AlphaFoldDB" id="A0A4R8SM60"/>
<dbReference type="FunFam" id="1.20.1560.10:FF:000055">
    <property type="entry name" value="ABC multidrug transporter (Eurofung)"/>
    <property type="match status" value="1"/>
</dbReference>
<dbReference type="Gene3D" id="3.40.50.300">
    <property type="entry name" value="P-loop containing nucleotide triphosphate hydrolases"/>
    <property type="match status" value="2"/>
</dbReference>
<feature type="transmembrane region" description="Helical" evidence="10">
    <location>
        <begin position="368"/>
        <end position="390"/>
    </location>
</feature>
<evidence type="ECO:0000256" key="9">
    <source>
        <dbReference type="SAM" id="MobiDB-lite"/>
    </source>
</evidence>
<evidence type="ECO:0000256" key="10">
    <source>
        <dbReference type="SAM" id="Phobius"/>
    </source>
</evidence>
<feature type="transmembrane region" description="Helical" evidence="10">
    <location>
        <begin position="862"/>
        <end position="879"/>
    </location>
</feature>
<reference evidence="13 14" key="1">
    <citation type="submission" date="2018-11" db="EMBL/GenBank/DDBJ databases">
        <title>Genome sequence and assembly of Colletotrichum sidae.</title>
        <authorList>
            <person name="Gan P."/>
            <person name="Shirasu K."/>
        </authorList>
    </citation>
    <scope>NUCLEOTIDE SEQUENCE [LARGE SCALE GENOMIC DNA]</scope>
    <source>
        <strain evidence="13 14">CBS 518.97</strain>
    </source>
</reference>
<evidence type="ECO:0000256" key="1">
    <source>
        <dbReference type="ARBA" id="ARBA00004651"/>
    </source>
</evidence>
<dbReference type="GO" id="GO:0005524">
    <property type="term" value="F:ATP binding"/>
    <property type="evidence" value="ECO:0007669"/>
    <property type="project" value="UniProtKB-KW"/>
</dbReference>
<dbReference type="EMBL" id="QAPF01001625">
    <property type="protein sequence ID" value="TDZ99642.1"/>
    <property type="molecule type" value="Genomic_DNA"/>
</dbReference>
<dbReference type="InterPro" id="IPR044726">
    <property type="entry name" value="ABCC_6TM_D2"/>
</dbReference>
<feature type="transmembrane region" description="Helical" evidence="10">
    <location>
        <begin position="885"/>
        <end position="905"/>
    </location>
</feature>
<keyword evidence="5" id="KW-0547">Nucleotide-binding</keyword>
<organism evidence="13 14">
    <name type="scientific">Colletotrichum sidae</name>
    <dbReference type="NCBI Taxonomy" id="1347389"/>
    <lineage>
        <taxon>Eukaryota</taxon>
        <taxon>Fungi</taxon>
        <taxon>Dikarya</taxon>
        <taxon>Ascomycota</taxon>
        <taxon>Pezizomycotina</taxon>
        <taxon>Sordariomycetes</taxon>
        <taxon>Hypocreomycetidae</taxon>
        <taxon>Glomerellales</taxon>
        <taxon>Glomerellaceae</taxon>
        <taxon>Colletotrichum</taxon>
        <taxon>Colletotrichum orbiculare species complex</taxon>
    </lineage>
</organism>
<feature type="transmembrane region" description="Helical" evidence="10">
    <location>
        <begin position="260"/>
        <end position="281"/>
    </location>
</feature>
<protein>
    <submittedName>
        <fullName evidence="13">ABC transporter gloK</fullName>
    </submittedName>
</protein>
<dbReference type="PANTHER" id="PTHR24223">
    <property type="entry name" value="ATP-BINDING CASSETTE SUB-FAMILY C"/>
    <property type="match status" value="1"/>
</dbReference>
<keyword evidence="4 10" id="KW-0812">Transmembrane</keyword>
<dbReference type="Pfam" id="PF00664">
    <property type="entry name" value="ABC_membrane"/>
    <property type="match status" value="1"/>
</dbReference>
<dbReference type="Pfam" id="PF00005">
    <property type="entry name" value="ABC_tran"/>
    <property type="match status" value="2"/>
</dbReference>
<feature type="domain" description="ABC transmembrane type-1" evidence="12">
    <location>
        <begin position="748"/>
        <end position="1027"/>
    </location>
</feature>
<dbReference type="GO" id="GO:0140359">
    <property type="term" value="F:ABC-type transporter activity"/>
    <property type="evidence" value="ECO:0007669"/>
    <property type="project" value="InterPro"/>
</dbReference>
<dbReference type="Proteomes" id="UP000295604">
    <property type="component" value="Unassembled WGS sequence"/>
</dbReference>
<feature type="transmembrane region" description="Helical" evidence="10">
    <location>
        <begin position="396"/>
        <end position="415"/>
    </location>
</feature>
<gene>
    <name evidence="13" type="primary">gloK-0</name>
    <name evidence="13" type="ORF">C8034_v000119</name>
</gene>
<dbReference type="Gene3D" id="1.20.1560.10">
    <property type="entry name" value="ABC transporter type 1, transmembrane domain"/>
    <property type="match status" value="2"/>
</dbReference>
<dbReference type="FunFam" id="1.20.1560.10:FF:000066">
    <property type="entry name" value="ABC multidrug transporter (Eurofung)"/>
    <property type="match status" value="1"/>
</dbReference>
<feature type="transmembrane region" description="Helical" evidence="10">
    <location>
        <begin position="996"/>
        <end position="1015"/>
    </location>
</feature>
<dbReference type="InterPro" id="IPR003439">
    <property type="entry name" value="ABC_transporter-like_ATP-bd"/>
</dbReference>
<dbReference type="SUPFAM" id="SSF90123">
    <property type="entry name" value="ABC transporter transmembrane region"/>
    <property type="match status" value="2"/>
</dbReference>
<keyword evidence="8 10" id="KW-0472">Membrane</keyword>
<feature type="transmembrane region" description="Helical" evidence="10">
    <location>
        <begin position="152"/>
        <end position="170"/>
    </location>
</feature>
<evidence type="ECO:0000256" key="4">
    <source>
        <dbReference type="ARBA" id="ARBA00022692"/>
    </source>
</evidence>
<dbReference type="GO" id="GO:0016887">
    <property type="term" value="F:ATP hydrolysis activity"/>
    <property type="evidence" value="ECO:0007669"/>
    <property type="project" value="InterPro"/>
</dbReference>
<keyword evidence="7 10" id="KW-1133">Transmembrane helix</keyword>
<comment type="subcellular location">
    <subcellularLocation>
        <location evidence="1">Cell membrane</location>
        <topology evidence="1">Multi-pass membrane protein</topology>
    </subcellularLocation>
</comment>
<feature type="domain" description="ABC transporter" evidence="11">
    <location>
        <begin position="476"/>
        <end position="690"/>
    </location>
</feature>
<evidence type="ECO:0000256" key="8">
    <source>
        <dbReference type="ARBA" id="ARBA00023136"/>
    </source>
</evidence>
<dbReference type="PROSITE" id="PS50893">
    <property type="entry name" value="ABC_TRANSPORTER_2"/>
    <property type="match status" value="1"/>
</dbReference>
<proteinExistence type="predicted"/>
<dbReference type="SMART" id="SM00382">
    <property type="entry name" value="AAA"/>
    <property type="match status" value="2"/>
</dbReference>
<dbReference type="InterPro" id="IPR027417">
    <property type="entry name" value="P-loop_NTPase"/>
</dbReference>
<feature type="transmembrane region" description="Helical" evidence="10">
    <location>
        <begin position="37"/>
        <end position="56"/>
    </location>
</feature>
<feature type="transmembrane region" description="Helical" evidence="10">
    <location>
        <begin position="743"/>
        <end position="767"/>
    </location>
</feature>
<feature type="compositionally biased region" description="Basic and acidic residues" evidence="9">
    <location>
        <begin position="698"/>
        <end position="711"/>
    </location>
</feature>
<dbReference type="SUPFAM" id="SSF52540">
    <property type="entry name" value="P-loop containing nucleoside triphosphate hydrolases"/>
    <property type="match status" value="2"/>
</dbReference>
<feature type="transmembrane region" description="Helical" evidence="10">
    <location>
        <begin position="301"/>
        <end position="321"/>
    </location>
</feature>
<keyword evidence="14" id="KW-1185">Reference proteome</keyword>
<keyword evidence="3" id="KW-1003">Cell membrane</keyword>
<dbReference type="PANTHER" id="PTHR24223:SF404">
    <property type="entry name" value="ABC MULTIDRUG TRANSPORTER (EUROFUNG)-RELATED"/>
    <property type="match status" value="1"/>
</dbReference>
<feature type="transmembrane region" description="Helical" evidence="10">
    <location>
        <begin position="969"/>
        <end position="990"/>
    </location>
</feature>
<accession>A0A4R8SM60</accession>
<feature type="transmembrane region" description="Helical" evidence="10">
    <location>
        <begin position="92"/>
        <end position="112"/>
    </location>
</feature>
<dbReference type="PROSITE" id="PS50929">
    <property type="entry name" value="ABC_TM1F"/>
    <property type="match status" value="2"/>
</dbReference>
<evidence type="ECO:0000313" key="13">
    <source>
        <dbReference type="EMBL" id="TDZ99642.1"/>
    </source>
</evidence>